<dbReference type="AlphaFoldDB" id="A0A9X5IS27"/>
<dbReference type="InterPro" id="IPR001179">
    <property type="entry name" value="PPIase_FKBP_dom"/>
</dbReference>
<evidence type="ECO:0000256" key="4">
    <source>
        <dbReference type="PROSITE-ProRule" id="PRU00277"/>
    </source>
</evidence>
<dbReference type="InterPro" id="IPR046357">
    <property type="entry name" value="PPIase_dom_sf"/>
</dbReference>
<comment type="catalytic activity">
    <reaction evidence="1 4 5">
        <text>[protein]-peptidylproline (omega=180) = [protein]-peptidylproline (omega=0)</text>
        <dbReference type="Rhea" id="RHEA:16237"/>
        <dbReference type="Rhea" id="RHEA-COMP:10747"/>
        <dbReference type="Rhea" id="RHEA-COMP:10748"/>
        <dbReference type="ChEBI" id="CHEBI:83833"/>
        <dbReference type="ChEBI" id="CHEBI:83834"/>
        <dbReference type="EC" id="5.2.1.8"/>
    </reaction>
</comment>
<dbReference type="RefSeq" id="WP_168447734.1">
    <property type="nucleotide sequence ID" value="NZ_JAAXOW010000003.1"/>
</dbReference>
<evidence type="ECO:0000256" key="3">
    <source>
        <dbReference type="ARBA" id="ARBA00023235"/>
    </source>
</evidence>
<name>A0A9X5IS27_9MICO</name>
<dbReference type="Proteomes" id="UP000774283">
    <property type="component" value="Unassembled WGS sequence"/>
</dbReference>
<proteinExistence type="inferred from homology"/>
<accession>A0A9X5IS27</accession>
<dbReference type="EC" id="5.2.1.8" evidence="5"/>
<dbReference type="EMBL" id="JAAXOW010000003">
    <property type="protein sequence ID" value="NKX93664.1"/>
    <property type="molecule type" value="Genomic_DNA"/>
</dbReference>
<sequence>MASLPQASGGFGDKPVLTFPDAAAPEELEIQVLVQGSGDTVEAGNTIVVNYLGQTWGGHVFDNSYDRGASIDFPIGVGAVIGGWDQGLVGQQVGSRVLLSIPPHHGYGSRGVPQAGIGGDDVLVFVVDILGVG</sequence>
<evidence type="ECO:0000256" key="5">
    <source>
        <dbReference type="RuleBase" id="RU003915"/>
    </source>
</evidence>
<keyword evidence="3 4" id="KW-0413">Isomerase</keyword>
<dbReference type="PANTHER" id="PTHR45779:SF7">
    <property type="entry name" value="PEPTIDYLPROLYL ISOMERASE"/>
    <property type="match status" value="1"/>
</dbReference>
<keyword evidence="2 4" id="KW-0697">Rotamase</keyword>
<comment type="caution">
    <text evidence="7">The sequence shown here is derived from an EMBL/GenBank/DDBJ whole genome shotgun (WGS) entry which is preliminary data.</text>
</comment>
<gene>
    <name evidence="7" type="ORF">HF995_10355</name>
</gene>
<dbReference type="GO" id="GO:0003755">
    <property type="term" value="F:peptidyl-prolyl cis-trans isomerase activity"/>
    <property type="evidence" value="ECO:0007669"/>
    <property type="project" value="UniProtKB-UniRule"/>
</dbReference>
<evidence type="ECO:0000256" key="1">
    <source>
        <dbReference type="ARBA" id="ARBA00000971"/>
    </source>
</evidence>
<dbReference type="Gene3D" id="3.10.50.40">
    <property type="match status" value="1"/>
</dbReference>
<evidence type="ECO:0000256" key="2">
    <source>
        <dbReference type="ARBA" id="ARBA00023110"/>
    </source>
</evidence>
<dbReference type="PROSITE" id="PS50059">
    <property type="entry name" value="FKBP_PPIASE"/>
    <property type="match status" value="1"/>
</dbReference>
<feature type="domain" description="PPIase FKBP-type" evidence="6">
    <location>
        <begin position="44"/>
        <end position="133"/>
    </location>
</feature>
<reference evidence="7 8" key="1">
    <citation type="submission" date="2020-04" db="EMBL/GenBank/DDBJ databases">
        <title>MicrobeNet Type strains.</title>
        <authorList>
            <person name="Nicholson A.C."/>
        </authorList>
    </citation>
    <scope>NUCLEOTIDE SEQUENCE [LARGE SCALE GENOMIC DNA]</scope>
    <source>
        <strain evidence="7 8">ATCC BAA-789</strain>
    </source>
</reference>
<protein>
    <recommendedName>
        <fullName evidence="5">Peptidyl-prolyl cis-trans isomerase</fullName>
        <ecNumber evidence="5">5.2.1.8</ecNumber>
    </recommendedName>
</protein>
<evidence type="ECO:0000313" key="8">
    <source>
        <dbReference type="Proteomes" id="UP000774283"/>
    </source>
</evidence>
<dbReference type="Pfam" id="PF00254">
    <property type="entry name" value="FKBP_C"/>
    <property type="match status" value="1"/>
</dbReference>
<dbReference type="PANTHER" id="PTHR45779">
    <property type="entry name" value="PEPTIDYLPROLYL ISOMERASE"/>
    <property type="match status" value="1"/>
</dbReference>
<comment type="similarity">
    <text evidence="5">Belongs to the FKBP-type PPIase family.</text>
</comment>
<dbReference type="InterPro" id="IPR044609">
    <property type="entry name" value="FKBP2/11"/>
</dbReference>
<dbReference type="SUPFAM" id="SSF54534">
    <property type="entry name" value="FKBP-like"/>
    <property type="match status" value="1"/>
</dbReference>
<evidence type="ECO:0000259" key="6">
    <source>
        <dbReference type="PROSITE" id="PS50059"/>
    </source>
</evidence>
<keyword evidence="8" id="KW-1185">Reference proteome</keyword>
<organism evidence="7 8">
    <name type="scientific">Sanguibacter hominis ATCC BAA-789</name>
    <dbReference type="NCBI Taxonomy" id="1312740"/>
    <lineage>
        <taxon>Bacteria</taxon>
        <taxon>Bacillati</taxon>
        <taxon>Actinomycetota</taxon>
        <taxon>Actinomycetes</taxon>
        <taxon>Micrococcales</taxon>
        <taxon>Sanguibacteraceae</taxon>
        <taxon>Sanguibacter</taxon>
    </lineage>
</organism>
<evidence type="ECO:0000313" key="7">
    <source>
        <dbReference type="EMBL" id="NKX93664.1"/>
    </source>
</evidence>